<name>A0ABN0WK88_9ACTN</name>
<dbReference type="SMART" id="SM00327">
    <property type="entry name" value="VWA"/>
    <property type="match status" value="1"/>
</dbReference>
<dbReference type="PANTHER" id="PTHR10579">
    <property type="entry name" value="CALCIUM-ACTIVATED CHLORIDE CHANNEL REGULATOR"/>
    <property type="match status" value="1"/>
</dbReference>
<dbReference type="InterPro" id="IPR002035">
    <property type="entry name" value="VWF_A"/>
</dbReference>
<dbReference type="Gene3D" id="1.20.120.1690">
    <property type="match status" value="1"/>
</dbReference>
<evidence type="ECO:0000259" key="2">
    <source>
        <dbReference type="PROSITE" id="PS50234"/>
    </source>
</evidence>
<gene>
    <name evidence="3" type="ORF">GCM10010319_15400</name>
</gene>
<accession>A0ABN0WK88</accession>
<dbReference type="RefSeq" id="WP_344117069.1">
    <property type="nucleotide sequence ID" value="NZ_BAAABW010000008.1"/>
</dbReference>
<sequence>MDRANGAGGGPGGPALTALLGQNHYLPAGSGTVPAHAILTVEAEGLGPLARRAESAEVIVIDCSGSMSSPGTKIAAARRAAAAAVDVLRDGTRFALVEGTDRARVVYPPTERMAVAGPDSRADAAHVASGLVAAGGTAIAGWLDCAHRLLAAQDTPIRHALLLTDGRNEHDRPGELERVLAECAGRFRCDARGIGEGWAATELRAIAARLHGVADAVVDDSDLEAEFRTMMAGAMAKALPDVRIRVSVRDGSELRFVKQVFPTEQDLTAEGVRTGKRSWEFPTGAWGDESRDFHLCVTADPEGDPQGEEVRLASVALVTAGPEAAATPVALPDPCPFTVRWTDDRALSTRVHPRVAHYDGHAELGRAVNAGCEAYERGEPDAAAAAWGRAVRLAHELGDEKTLRRLRRLVTVADPARGEVRVRPGLSAGDLNAAWVTADHSTQWTEEARPSPPPEEAPDRVCPDCGRSSAASANVCTQCGHRFPPPPSGPSA</sequence>
<dbReference type="CDD" id="cd00198">
    <property type="entry name" value="vWFA"/>
    <property type="match status" value="1"/>
</dbReference>
<dbReference type="Gene3D" id="3.40.50.410">
    <property type="entry name" value="von Willebrand factor, type A domain"/>
    <property type="match status" value="1"/>
</dbReference>
<feature type="region of interest" description="Disordered" evidence="1">
    <location>
        <begin position="441"/>
        <end position="470"/>
    </location>
</feature>
<proteinExistence type="predicted"/>
<protein>
    <submittedName>
        <fullName evidence="3">VWA domain-containing protein</fullName>
    </submittedName>
</protein>
<dbReference type="Pfam" id="PF13768">
    <property type="entry name" value="VWA_3"/>
    <property type="match status" value="1"/>
</dbReference>
<organism evidence="3 4">
    <name type="scientific">Streptomyces blastmyceticus</name>
    <dbReference type="NCBI Taxonomy" id="68180"/>
    <lineage>
        <taxon>Bacteria</taxon>
        <taxon>Bacillati</taxon>
        <taxon>Actinomycetota</taxon>
        <taxon>Actinomycetes</taxon>
        <taxon>Kitasatosporales</taxon>
        <taxon>Streptomycetaceae</taxon>
        <taxon>Streptomyces</taxon>
    </lineage>
</organism>
<evidence type="ECO:0000256" key="1">
    <source>
        <dbReference type="SAM" id="MobiDB-lite"/>
    </source>
</evidence>
<keyword evidence="4" id="KW-1185">Reference proteome</keyword>
<dbReference type="InterPro" id="IPR041176">
    <property type="entry name" value="VWA_3_C"/>
</dbReference>
<evidence type="ECO:0000313" key="3">
    <source>
        <dbReference type="EMBL" id="GAA0340268.1"/>
    </source>
</evidence>
<dbReference type="PROSITE" id="PS50234">
    <property type="entry name" value="VWFA"/>
    <property type="match status" value="1"/>
</dbReference>
<dbReference type="Gene3D" id="2.60.40.3670">
    <property type="match status" value="1"/>
</dbReference>
<dbReference type="EMBL" id="BAAABW010000008">
    <property type="protein sequence ID" value="GAA0340268.1"/>
    <property type="molecule type" value="Genomic_DNA"/>
</dbReference>
<feature type="domain" description="VWFA" evidence="2">
    <location>
        <begin position="56"/>
        <end position="239"/>
    </location>
</feature>
<reference evidence="3 4" key="1">
    <citation type="journal article" date="2019" name="Int. J. Syst. Evol. Microbiol.">
        <title>The Global Catalogue of Microorganisms (GCM) 10K type strain sequencing project: providing services to taxonomists for standard genome sequencing and annotation.</title>
        <authorList>
            <consortium name="The Broad Institute Genomics Platform"/>
            <consortium name="The Broad Institute Genome Sequencing Center for Infectious Disease"/>
            <person name="Wu L."/>
            <person name="Ma J."/>
        </authorList>
    </citation>
    <scope>NUCLEOTIDE SEQUENCE [LARGE SCALE GENOMIC DNA]</scope>
    <source>
        <strain evidence="3 4">JCM 4565</strain>
    </source>
</reference>
<dbReference type="Pfam" id="PF18571">
    <property type="entry name" value="VWA_3_C"/>
    <property type="match status" value="1"/>
</dbReference>
<dbReference type="InterPro" id="IPR036465">
    <property type="entry name" value="vWFA_dom_sf"/>
</dbReference>
<dbReference type="PANTHER" id="PTHR10579:SF43">
    <property type="entry name" value="ZINC FINGER (C3HC4-TYPE RING FINGER) FAMILY PROTEIN"/>
    <property type="match status" value="1"/>
</dbReference>
<dbReference type="Proteomes" id="UP001500063">
    <property type="component" value="Unassembled WGS sequence"/>
</dbReference>
<dbReference type="InterPro" id="IPR051266">
    <property type="entry name" value="CLCR"/>
</dbReference>
<evidence type="ECO:0000313" key="4">
    <source>
        <dbReference type="Proteomes" id="UP001500063"/>
    </source>
</evidence>
<dbReference type="SUPFAM" id="SSF53300">
    <property type="entry name" value="vWA-like"/>
    <property type="match status" value="1"/>
</dbReference>
<comment type="caution">
    <text evidence="3">The sequence shown here is derived from an EMBL/GenBank/DDBJ whole genome shotgun (WGS) entry which is preliminary data.</text>
</comment>